<keyword evidence="2 4" id="KW-0732">Signal</keyword>
<dbReference type="InterPro" id="IPR024930">
    <property type="entry name" value="Skp_dom_sf"/>
</dbReference>
<organism evidence="5 6">
    <name type="scientific">Bizionia paragorgiae</name>
    <dbReference type="NCBI Taxonomy" id="283786"/>
    <lineage>
        <taxon>Bacteria</taxon>
        <taxon>Pseudomonadati</taxon>
        <taxon>Bacteroidota</taxon>
        <taxon>Flavobacteriia</taxon>
        <taxon>Flavobacteriales</taxon>
        <taxon>Flavobacteriaceae</taxon>
        <taxon>Bizionia</taxon>
    </lineage>
</organism>
<dbReference type="RefSeq" id="WP_092136356.1">
    <property type="nucleotide sequence ID" value="NZ_FNQK01000022.1"/>
</dbReference>
<dbReference type="Gene3D" id="3.30.910.20">
    <property type="entry name" value="Skp domain"/>
    <property type="match status" value="1"/>
</dbReference>
<dbReference type="InterPro" id="IPR005632">
    <property type="entry name" value="Chaperone_Skp"/>
</dbReference>
<proteinExistence type="inferred from homology"/>
<evidence type="ECO:0000256" key="3">
    <source>
        <dbReference type="SAM" id="Coils"/>
    </source>
</evidence>
<dbReference type="SMART" id="SM00935">
    <property type="entry name" value="OmpH"/>
    <property type="match status" value="1"/>
</dbReference>
<dbReference type="Proteomes" id="UP000198846">
    <property type="component" value="Unassembled WGS sequence"/>
</dbReference>
<dbReference type="GO" id="GO:0050821">
    <property type="term" value="P:protein stabilization"/>
    <property type="evidence" value="ECO:0007669"/>
    <property type="project" value="TreeGrafter"/>
</dbReference>
<dbReference type="AlphaFoldDB" id="A0A1H4CVZ6"/>
<dbReference type="STRING" id="283786.SAMN04487990_12229"/>
<gene>
    <name evidence="5" type="ORF">SAMN04487990_12229</name>
</gene>
<dbReference type="SUPFAM" id="SSF111384">
    <property type="entry name" value="OmpH-like"/>
    <property type="match status" value="1"/>
</dbReference>
<dbReference type="OrthoDB" id="1524711at2"/>
<dbReference type="GO" id="GO:0051082">
    <property type="term" value="F:unfolded protein binding"/>
    <property type="evidence" value="ECO:0007669"/>
    <property type="project" value="InterPro"/>
</dbReference>
<name>A0A1H4CVZ6_BIZPA</name>
<evidence type="ECO:0000313" key="5">
    <source>
        <dbReference type="EMBL" id="SEA64469.1"/>
    </source>
</evidence>
<keyword evidence="6" id="KW-1185">Reference proteome</keyword>
<evidence type="ECO:0000256" key="2">
    <source>
        <dbReference type="ARBA" id="ARBA00022729"/>
    </source>
</evidence>
<feature type="coiled-coil region" evidence="3">
    <location>
        <begin position="64"/>
        <end position="113"/>
    </location>
</feature>
<evidence type="ECO:0000256" key="1">
    <source>
        <dbReference type="ARBA" id="ARBA00009091"/>
    </source>
</evidence>
<evidence type="ECO:0000256" key="4">
    <source>
        <dbReference type="SAM" id="SignalP"/>
    </source>
</evidence>
<evidence type="ECO:0000313" key="6">
    <source>
        <dbReference type="Proteomes" id="UP000198846"/>
    </source>
</evidence>
<protein>
    <submittedName>
        <fullName evidence="5">Periplasmic chaperone for outer membrane proteins Skp</fullName>
    </submittedName>
</protein>
<dbReference type="PANTHER" id="PTHR35089">
    <property type="entry name" value="CHAPERONE PROTEIN SKP"/>
    <property type="match status" value="1"/>
</dbReference>
<dbReference type="PANTHER" id="PTHR35089:SF1">
    <property type="entry name" value="CHAPERONE PROTEIN SKP"/>
    <property type="match status" value="1"/>
</dbReference>
<reference evidence="5 6" key="1">
    <citation type="submission" date="2016-10" db="EMBL/GenBank/DDBJ databases">
        <authorList>
            <person name="de Groot N.N."/>
        </authorList>
    </citation>
    <scope>NUCLEOTIDE SEQUENCE [LARGE SCALE GENOMIC DNA]</scope>
    <source>
        <strain evidence="5 6">DSM 23842</strain>
    </source>
</reference>
<comment type="similarity">
    <text evidence="1">Belongs to the Skp family.</text>
</comment>
<dbReference type="GO" id="GO:0005829">
    <property type="term" value="C:cytosol"/>
    <property type="evidence" value="ECO:0007669"/>
    <property type="project" value="TreeGrafter"/>
</dbReference>
<sequence length="169" mass="18861">MKQFKTLLIAAALFIGATSFTNAQSKVAHINTSELIKAMPEMKSAQSEMEKLGKTYDSDIKAMQNEYKAKMEKYNAEAATKTQEENEKRVIEVQKMEQDIQQYANTAQRDLQQKEIDFLKPITEKAKAAILKVAKAQGFDYVLDSTQGGGVIMANGKDLLADVKKELGF</sequence>
<dbReference type="Pfam" id="PF03938">
    <property type="entry name" value="OmpH"/>
    <property type="match status" value="1"/>
</dbReference>
<feature type="signal peptide" evidence="4">
    <location>
        <begin position="1"/>
        <end position="23"/>
    </location>
</feature>
<feature type="chain" id="PRO_5011748211" evidence="4">
    <location>
        <begin position="24"/>
        <end position="169"/>
    </location>
</feature>
<keyword evidence="3" id="KW-0175">Coiled coil</keyword>
<accession>A0A1H4CVZ6</accession>
<dbReference type="EMBL" id="FNQK01000022">
    <property type="protein sequence ID" value="SEA64469.1"/>
    <property type="molecule type" value="Genomic_DNA"/>
</dbReference>